<name>A0A9K3LXL9_9STRA</name>
<reference evidence="2" key="2">
    <citation type="submission" date="2021-04" db="EMBL/GenBank/DDBJ databases">
        <authorList>
            <person name="Podell S."/>
        </authorList>
    </citation>
    <scope>NUCLEOTIDE SEQUENCE</scope>
    <source>
        <strain evidence="2">Hildebrandi</strain>
    </source>
</reference>
<feature type="transmembrane region" description="Helical" evidence="1">
    <location>
        <begin position="20"/>
        <end position="38"/>
    </location>
</feature>
<keyword evidence="1" id="KW-0472">Membrane</keyword>
<keyword evidence="1" id="KW-1133">Transmembrane helix</keyword>
<evidence type="ECO:0000256" key="1">
    <source>
        <dbReference type="SAM" id="Phobius"/>
    </source>
</evidence>
<dbReference type="AlphaFoldDB" id="A0A9K3LXL9"/>
<comment type="caution">
    <text evidence="2">The sequence shown here is derived from an EMBL/GenBank/DDBJ whole genome shotgun (WGS) entry which is preliminary data.</text>
</comment>
<evidence type="ECO:0000313" key="3">
    <source>
        <dbReference type="Proteomes" id="UP000693970"/>
    </source>
</evidence>
<dbReference type="OrthoDB" id="40176at2759"/>
<protein>
    <submittedName>
        <fullName evidence="2">Uncharacterized protein</fullName>
    </submittedName>
</protein>
<gene>
    <name evidence="2" type="ORF">IV203_027619</name>
</gene>
<sequence>MATISKATIKAGKHGGKKRYCFILVTIFVILVGLYNFFINEPGGILKDVEQSVTGGNSATTTRPQAGVATTSDNVAQAGANDGNNAAPVDGIDSNDPFYPKGVDSKQLQYIFHHTPSDRAGKEAHVILDMMMGHAYAFHQRKLYGGSCGGGNDVGRDPERALLKAIGLDHVLKFACPGEIKNKLRQKEVPSKTYQKDGARSLTPEYLDLLKSVMHYPERTDNKYTIAVHIRRGKIVPCRKPFLEYDPYLPNKHYQLLIDKYMKPDAKVVIYSQDPSHESLDEFRDKGYELYISEDLAEVWTSALKADVFIMSRSDFSFVPALLTKAKVVYTPFWEKAQRGWEVVGKDVMEESKAEFERLSAACPKDSKLSKLRRKIGHHNH</sequence>
<keyword evidence="1" id="KW-0812">Transmembrane</keyword>
<dbReference type="EMBL" id="JAGRRH010000005">
    <property type="protein sequence ID" value="KAG7369873.1"/>
    <property type="molecule type" value="Genomic_DNA"/>
</dbReference>
<evidence type="ECO:0000313" key="2">
    <source>
        <dbReference type="EMBL" id="KAG7369873.1"/>
    </source>
</evidence>
<reference evidence="2" key="1">
    <citation type="journal article" date="2021" name="Sci. Rep.">
        <title>Diploid genomic architecture of Nitzschia inconspicua, an elite biomass production diatom.</title>
        <authorList>
            <person name="Oliver A."/>
            <person name="Podell S."/>
            <person name="Pinowska A."/>
            <person name="Traller J.C."/>
            <person name="Smith S.R."/>
            <person name="McClure R."/>
            <person name="Beliaev A."/>
            <person name="Bohutskyi P."/>
            <person name="Hill E.A."/>
            <person name="Rabines A."/>
            <person name="Zheng H."/>
            <person name="Allen L.Z."/>
            <person name="Kuo A."/>
            <person name="Grigoriev I.V."/>
            <person name="Allen A.E."/>
            <person name="Hazlebeck D."/>
            <person name="Allen E.E."/>
        </authorList>
    </citation>
    <scope>NUCLEOTIDE SEQUENCE</scope>
    <source>
        <strain evidence="2">Hildebrandi</strain>
    </source>
</reference>
<organism evidence="2 3">
    <name type="scientific">Nitzschia inconspicua</name>
    <dbReference type="NCBI Taxonomy" id="303405"/>
    <lineage>
        <taxon>Eukaryota</taxon>
        <taxon>Sar</taxon>
        <taxon>Stramenopiles</taxon>
        <taxon>Ochrophyta</taxon>
        <taxon>Bacillariophyta</taxon>
        <taxon>Bacillariophyceae</taxon>
        <taxon>Bacillariophycidae</taxon>
        <taxon>Bacillariales</taxon>
        <taxon>Bacillariaceae</taxon>
        <taxon>Nitzschia</taxon>
    </lineage>
</organism>
<accession>A0A9K3LXL9</accession>
<dbReference type="Proteomes" id="UP000693970">
    <property type="component" value="Unassembled WGS sequence"/>
</dbReference>
<keyword evidence="3" id="KW-1185">Reference proteome</keyword>
<proteinExistence type="predicted"/>